<evidence type="ECO:0000256" key="2">
    <source>
        <dbReference type="SAM" id="MobiDB-lite"/>
    </source>
</evidence>
<dbReference type="EMBL" id="JANBVO010000022">
    <property type="protein sequence ID" value="KAJ9142342.1"/>
    <property type="molecule type" value="Genomic_DNA"/>
</dbReference>
<dbReference type="CDD" id="cd02440">
    <property type="entry name" value="AdoMet_MTases"/>
    <property type="match status" value="1"/>
</dbReference>
<dbReference type="PANTHER" id="PTHR43591">
    <property type="entry name" value="METHYLTRANSFERASE"/>
    <property type="match status" value="1"/>
</dbReference>
<feature type="region of interest" description="Disordered" evidence="2">
    <location>
        <begin position="1"/>
        <end position="74"/>
    </location>
</feature>
<comment type="similarity">
    <text evidence="1">Belongs to the methyltransferase superfamily. LaeA methyltransferase family.</text>
</comment>
<accession>A0AA38R8Q3</accession>
<dbReference type="GO" id="GO:0008168">
    <property type="term" value="F:methyltransferase activity"/>
    <property type="evidence" value="ECO:0007669"/>
    <property type="project" value="UniProtKB-KW"/>
</dbReference>
<comment type="caution">
    <text evidence="3">The sequence shown here is derived from an EMBL/GenBank/DDBJ whole genome shotgun (WGS) entry which is preliminary data.</text>
</comment>
<dbReference type="Gene3D" id="3.40.50.150">
    <property type="entry name" value="Vaccinia Virus protein VP39"/>
    <property type="match status" value="1"/>
</dbReference>
<dbReference type="PANTHER" id="PTHR43591:SF10">
    <property type="entry name" value="ABC TRANSMEMBRANE TYPE-1 DOMAIN-CONTAINING PROTEIN-RELATED"/>
    <property type="match status" value="1"/>
</dbReference>
<reference evidence="3" key="1">
    <citation type="submission" date="2022-07" db="EMBL/GenBank/DDBJ databases">
        <title>Fungi with potential for degradation of polypropylene.</title>
        <authorList>
            <person name="Gostincar C."/>
        </authorList>
    </citation>
    <scope>NUCLEOTIDE SEQUENCE</scope>
    <source>
        <strain evidence="3">EXF-13308</strain>
    </source>
</reference>
<evidence type="ECO:0000313" key="3">
    <source>
        <dbReference type="EMBL" id="KAJ9142342.1"/>
    </source>
</evidence>
<dbReference type="Pfam" id="PF13489">
    <property type="entry name" value="Methyltransf_23"/>
    <property type="match status" value="1"/>
</dbReference>
<sequence length="381" mass="42681">MDSPDPPETGSSAGSSAIAAESVNEDDFFARVLQRPPSRRRPRTAEQPPQANPETEDPGAGITESSDSDLGIDVADYPASMTSSIRAHVYEGGLRYHAFRDGRYAFPNDDIEQNRDDMKHAMTLMLMRGEYFYAPVGETLREGGSVYDLGTGTGIWAIELADKYPNSLIRGCDLSPIQPNYIPPNCHFVIDDLEDEWLYPEDTFDYIHVRHTLHSIRDRKTLLERCYRHLKPGGYVEFQELHYSPKCDDATLTADTPYAFRDFMTYMDAGLRALGSELNAVADLPGEMQAAGLADVRRAALHRCPIGVWPRDRRLRCCGLFMRTAIMDGLRGLAGRPLGTGLGWTTLQIEMFLVEVRKSLMDSGFHAYFPFHVVYGRKPAA</sequence>
<gene>
    <name evidence="3" type="ORF">NKR23_g7276</name>
</gene>
<dbReference type="InterPro" id="IPR029063">
    <property type="entry name" value="SAM-dependent_MTases_sf"/>
</dbReference>
<organism evidence="3 4">
    <name type="scientific">Pleurostoma richardsiae</name>
    <dbReference type="NCBI Taxonomy" id="41990"/>
    <lineage>
        <taxon>Eukaryota</taxon>
        <taxon>Fungi</taxon>
        <taxon>Dikarya</taxon>
        <taxon>Ascomycota</taxon>
        <taxon>Pezizomycotina</taxon>
        <taxon>Sordariomycetes</taxon>
        <taxon>Sordariomycetidae</taxon>
        <taxon>Calosphaeriales</taxon>
        <taxon>Pleurostomataceae</taxon>
        <taxon>Pleurostoma</taxon>
    </lineage>
</organism>
<evidence type="ECO:0000256" key="1">
    <source>
        <dbReference type="ARBA" id="ARBA00038158"/>
    </source>
</evidence>
<name>A0AA38R8Q3_9PEZI</name>
<keyword evidence="3" id="KW-0489">Methyltransferase</keyword>
<protein>
    <submittedName>
        <fullName evidence="3">S-adenosyl-L-methionine-dependent methyltransferase</fullName>
    </submittedName>
</protein>
<feature type="compositionally biased region" description="Low complexity" evidence="2">
    <location>
        <begin position="10"/>
        <end position="20"/>
    </location>
</feature>
<evidence type="ECO:0000313" key="4">
    <source>
        <dbReference type="Proteomes" id="UP001174694"/>
    </source>
</evidence>
<dbReference type="SUPFAM" id="SSF53335">
    <property type="entry name" value="S-adenosyl-L-methionine-dependent methyltransferases"/>
    <property type="match status" value="1"/>
</dbReference>
<dbReference type="Proteomes" id="UP001174694">
    <property type="component" value="Unassembled WGS sequence"/>
</dbReference>
<keyword evidence="3" id="KW-0808">Transferase</keyword>
<dbReference type="AlphaFoldDB" id="A0AA38R8Q3"/>
<dbReference type="GO" id="GO:0032259">
    <property type="term" value="P:methylation"/>
    <property type="evidence" value="ECO:0007669"/>
    <property type="project" value="UniProtKB-KW"/>
</dbReference>
<proteinExistence type="inferred from homology"/>
<keyword evidence="4" id="KW-1185">Reference proteome</keyword>